<evidence type="ECO:0000256" key="2">
    <source>
        <dbReference type="ARBA" id="ARBA00023125"/>
    </source>
</evidence>
<dbReference type="PROSITE" id="PS01117">
    <property type="entry name" value="HTH_MARR_1"/>
    <property type="match status" value="1"/>
</dbReference>
<evidence type="ECO:0000313" key="5">
    <source>
        <dbReference type="EMBL" id="GGA63940.1"/>
    </source>
</evidence>
<dbReference type="GO" id="GO:0003700">
    <property type="term" value="F:DNA-binding transcription factor activity"/>
    <property type="evidence" value="ECO:0007669"/>
    <property type="project" value="InterPro"/>
</dbReference>
<evidence type="ECO:0000256" key="1">
    <source>
        <dbReference type="ARBA" id="ARBA00023015"/>
    </source>
</evidence>
<gene>
    <name evidence="5" type="ORF">GCM10011385_17170</name>
</gene>
<feature type="domain" description="HTH marR-type" evidence="4">
    <location>
        <begin position="18"/>
        <end position="150"/>
    </location>
</feature>
<reference evidence="5" key="1">
    <citation type="journal article" date="2014" name="Int. J. Syst. Evol. Microbiol.">
        <title>Complete genome sequence of Corynebacterium casei LMG S-19264T (=DSM 44701T), isolated from a smear-ripened cheese.</title>
        <authorList>
            <consortium name="US DOE Joint Genome Institute (JGI-PGF)"/>
            <person name="Walter F."/>
            <person name="Albersmeier A."/>
            <person name="Kalinowski J."/>
            <person name="Ruckert C."/>
        </authorList>
    </citation>
    <scope>NUCLEOTIDE SEQUENCE</scope>
    <source>
        <strain evidence="5">CGMCC 1.15320</strain>
    </source>
</reference>
<dbReference type="InterPro" id="IPR000835">
    <property type="entry name" value="HTH_MarR-typ"/>
</dbReference>
<dbReference type="AlphaFoldDB" id="A0A916RR45"/>
<dbReference type="PANTHER" id="PTHR33164:SF104">
    <property type="entry name" value="TRANSCRIPTIONAL REGULATORY PROTEIN"/>
    <property type="match status" value="1"/>
</dbReference>
<evidence type="ECO:0000313" key="6">
    <source>
        <dbReference type="Proteomes" id="UP000636264"/>
    </source>
</evidence>
<dbReference type="PANTHER" id="PTHR33164">
    <property type="entry name" value="TRANSCRIPTIONAL REGULATOR, MARR FAMILY"/>
    <property type="match status" value="1"/>
</dbReference>
<dbReference type="InterPro" id="IPR023187">
    <property type="entry name" value="Tscrpt_reg_MarR-type_CS"/>
</dbReference>
<keyword evidence="1" id="KW-0805">Transcription regulation</keyword>
<dbReference type="SUPFAM" id="SSF46785">
    <property type="entry name" value="Winged helix' DNA-binding domain"/>
    <property type="match status" value="1"/>
</dbReference>
<dbReference type="PRINTS" id="PR00598">
    <property type="entry name" value="HTHMARR"/>
</dbReference>
<dbReference type="Proteomes" id="UP000636264">
    <property type="component" value="Unassembled WGS sequence"/>
</dbReference>
<dbReference type="InterPro" id="IPR036388">
    <property type="entry name" value="WH-like_DNA-bd_sf"/>
</dbReference>
<sequence>MSIAEEADVETLSFGPLENSVGFLLRIAQLTVYERTFAELDRRDVPIGEYTILLAIGLNPGVRQGVLADRLRIKWSNMTKLIRSLEGRGLIERLVSPRDRRAISLRLTAAGETWVEEHKALVLRAVERSVASLDEDEQKTLQSLLRKVAGWPQL</sequence>
<comment type="caution">
    <text evidence="5">The sequence shown here is derived from an EMBL/GenBank/DDBJ whole genome shotgun (WGS) entry which is preliminary data.</text>
</comment>
<name>A0A916RR45_9HYPH</name>
<dbReference type="InterPro" id="IPR039422">
    <property type="entry name" value="MarR/SlyA-like"/>
</dbReference>
<organism evidence="5 6">
    <name type="scientific">Nitratireductor aestuarii</name>
    <dbReference type="NCBI Taxonomy" id="1735103"/>
    <lineage>
        <taxon>Bacteria</taxon>
        <taxon>Pseudomonadati</taxon>
        <taxon>Pseudomonadota</taxon>
        <taxon>Alphaproteobacteria</taxon>
        <taxon>Hyphomicrobiales</taxon>
        <taxon>Phyllobacteriaceae</taxon>
        <taxon>Nitratireductor</taxon>
    </lineage>
</organism>
<dbReference type="SMART" id="SM00347">
    <property type="entry name" value="HTH_MARR"/>
    <property type="match status" value="1"/>
</dbReference>
<dbReference type="GO" id="GO:0003677">
    <property type="term" value="F:DNA binding"/>
    <property type="evidence" value="ECO:0007669"/>
    <property type="project" value="UniProtKB-KW"/>
</dbReference>
<dbReference type="Pfam" id="PF12802">
    <property type="entry name" value="MarR_2"/>
    <property type="match status" value="1"/>
</dbReference>
<reference evidence="5" key="2">
    <citation type="submission" date="2020-09" db="EMBL/GenBank/DDBJ databases">
        <authorList>
            <person name="Sun Q."/>
            <person name="Zhou Y."/>
        </authorList>
    </citation>
    <scope>NUCLEOTIDE SEQUENCE</scope>
    <source>
        <strain evidence="5">CGMCC 1.15320</strain>
    </source>
</reference>
<evidence type="ECO:0000256" key="3">
    <source>
        <dbReference type="ARBA" id="ARBA00023163"/>
    </source>
</evidence>
<evidence type="ECO:0000259" key="4">
    <source>
        <dbReference type="PROSITE" id="PS50995"/>
    </source>
</evidence>
<keyword evidence="2" id="KW-0238">DNA-binding</keyword>
<protein>
    <submittedName>
        <fullName evidence="5">MarR family transcriptional regulator</fullName>
    </submittedName>
</protein>
<dbReference type="PROSITE" id="PS50995">
    <property type="entry name" value="HTH_MARR_2"/>
    <property type="match status" value="1"/>
</dbReference>
<dbReference type="RefSeq" id="WP_188720639.1">
    <property type="nucleotide sequence ID" value="NZ_BMIF01000004.1"/>
</dbReference>
<dbReference type="InterPro" id="IPR036390">
    <property type="entry name" value="WH_DNA-bd_sf"/>
</dbReference>
<accession>A0A916RR45</accession>
<keyword evidence="6" id="KW-1185">Reference proteome</keyword>
<dbReference type="EMBL" id="BMIF01000004">
    <property type="protein sequence ID" value="GGA63940.1"/>
    <property type="molecule type" value="Genomic_DNA"/>
</dbReference>
<dbReference type="Gene3D" id="1.10.10.10">
    <property type="entry name" value="Winged helix-like DNA-binding domain superfamily/Winged helix DNA-binding domain"/>
    <property type="match status" value="1"/>
</dbReference>
<proteinExistence type="predicted"/>
<dbReference type="GO" id="GO:0006950">
    <property type="term" value="P:response to stress"/>
    <property type="evidence" value="ECO:0007669"/>
    <property type="project" value="TreeGrafter"/>
</dbReference>
<keyword evidence="3" id="KW-0804">Transcription</keyword>